<evidence type="ECO:0000313" key="3">
    <source>
        <dbReference type="Proteomes" id="UP000446866"/>
    </source>
</evidence>
<dbReference type="RefSeq" id="WP_160202996.1">
    <property type="nucleotide sequence ID" value="NZ_QXWK01000031.1"/>
</dbReference>
<feature type="domain" description="Ribbon-helix-helix protein CopG" evidence="1">
    <location>
        <begin position="13"/>
        <end position="46"/>
    </location>
</feature>
<proteinExistence type="predicted"/>
<comment type="caution">
    <text evidence="2">The sequence shown here is derived from an EMBL/GenBank/DDBJ whole genome shotgun (WGS) entry which is preliminary data.</text>
</comment>
<evidence type="ECO:0000259" key="1">
    <source>
        <dbReference type="Pfam" id="PF01402"/>
    </source>
</evidence>
<dbReference type="Pfam" id="PF01402">
    <property type="entry name" value="RHH_1"/>
    <property type="match status" value="1"/>
</dbReference>
<dbReference type="AlphaFoldDB" id="A0A845QKT9"/>
<dbReference type="Proteomes" id="UP000446866">
    <property type="component" value="Unassembled WGS sequence"/>
</dbReference>
<reference evidence="2 3" key="1">
    <citation type="submission" date="2018-08" db="EMBL/GenBank/DDBJ databases">
        <title>Murine metabolic-syndrome-specific gut microbial biobank.</title>
        <authorList>
            <person name="Liu C."/>
        </authorList>
    </citation>
    <scope>NUCLEOTIDE SEQUENCE [LARGE SCALE GENOMIC DNA]</scope>
    <source>
        <strain evidence="2 3">28</strain>
    </source>
</reference>
<protein>
    <submittedName>
        <fullName evidence="2">CopG family transcriptional regulator</fullName>
    </submittedName>
</protein>
<dbReference type="EMBL" id="QXWK01000031">
    <property type="protein sequence ID" value="NBH62710.1"/>
    <property type="molecule type" value="Genomic_DNA"/>
</dbReference>
<keyword evidence="3" id="KW-1185">Reference proteome</keyword>
<dbReference type="GO" id="GO:0006355">
    <property type="term" value="P:regulation of DNA-templated transcription"/>
    <property type="evidence" value="ECO:0007669"/>
    <property type="project" value="InterPro"/>
</dbReference>
<dbReference type="InterPro" id="IPR002145">
    <property type="entry name" value="CopG"/>
</dbReference>
<evidence type="ECO:0000313" key="2">
    <source>
        <dbReference type="EMBL" id="NBH62710.1"/>
    </source>
</evidence>
<sequence length="56" mass="6441">MAKFIPQKQDKEVISIRLTSDLLKSIDENAGKADLSRNEFINQCIIFALQNIEFEN</sequence>
<gene>
    <name evidence="2" type="ORF">D0435_13730</name>
</gene>
<accession>A0A845QKT9</accession>
<name>A0A845QKT9_9FIRM</name>
<organism evidence="2 3">
    <name type="scientific">Anaerotruncus colihominis</name>
    <dbReference type="NCBI Taxonomy" id="169435"/>
    <lineage>
        <taxon>Bacteria</taxon>
        <taxon>Bacillati</taxon>
        <taxon>Bacillota</taxon>
        <taxon>Clostridia</taxon>
        <taxon>Eubacteriales</taxon>
        <taxon>Oscillospiraceae</taxon>
        <taxon>Anaerotruncus</taxon>
    </lineage>
</organism>